<evidence type="ECO:0000256" key="1">
    <source>
        <dbReference type="SAM" id="Phobius"/>
    </source>
</evidence>
<feature type="transmembrane region" description="Helical" evidence="1">
    <location>
        <begin position="122"/>
        <end position="145"/>
    </location>
</feature>
<keyword evidence="1" id="KW-1133">Transmembrane helix</keyword>
<keyword evidence="1" id="KW-0812">Transmembrane</keyword>
<evidence type="ECO:0008006" key="4">
    <source>
        <dbReference type="Google" id="ProtNLM"/>
    </source>
</evidence>
<protein>
    <recommendedName>
        <fullName evidence="4">DUF2062 domain-containing protein</fullName>
    </recommendedName>
</protein>
<name>A0ABV7EU96_9GAMM</name>
<accession>A0ABV7EU96</accession>
<dbReference type="Proteomes" id="UP001595462">
    <property type="component" value="Unassembled WGS sequence"/>
</dbReference>
<feature type="transmembrane region" description="Helical" evidence="1">
    <location>
        <begin position="25"/>
        <end position="48"/>
    </location>
</feature>
<evidence type="ECO:0000313" key="2">
    <source>
        <dbReference type="EMBL" id="MFC3106264.1"/>
    </source>
</evidence>
<keyword evidence="3" id="KW-1185">Reference proteome</keyword>
<reference evidence="3" key="1">
    <citation type="journal article" date="2019" name="Int. J. Syst. Evol. Microbiol.">
        <title>The Global Catalogue of Microorganisms (GCM) 10K type strain sequencing project: providing services to taxonomists for standard genome sequencing and annotation.</title>
        <authorList>
            <consortium name="The Broad Institute Genomics Platform"/>
            <consortium name="The Broad Institute Genome Sequencing Center for Infectious Disease"/>
            <person name="Wu L."/>
            <person name="Ma J."/>
        </authorList>
    </citation>
    <scope>NUCLEOTIDE SEQUENCE [LARGE SCALE GENOMIC DNA]</scope>
    <source>
        <strain evidence="3">KCTC 52640</strain>
    </source>
</reference>
<dbReference type="RefSeq" id="WP_380691888.1">
    <property type="nucleotide sequence ID" value="NZ_JBHRSS010000010.1"/>
</dbReference>
<keyword evidence="1" id="KW-0472">Membrane</keyword>
<proteinExistence type="predicted"/>
<sequence length="157" mass="17049">MSTVAARVVAPGITVGYLVAGATAAALWIGVGVLLMPLMLVFALLHWFAAGGHNPIAHSHHRWLARHHALSCVVLLLVLIAPLLVLPTLYNSAMTVLNTLAYAPHPAETLAAAWPQLGIGQLMFAVFVTSAGWLLATLWISVRVIRRWLRWTDRRPA</sequence>
<dbReference type="EMBL" id="JBHRSS010000010">
    <property type="protein sequence ID" value="MFC3106264.1"/>
    <property type="molecule type" value="Genomic_DNA"/>
</dbReference>
<comment type="caution">
    <text evidence="2">The sequence shown here is derived from an EMBL/GenBank/DDBJ whole genome shotgun (WGS) entry which is preliminary data.</text>
</comment>
<feature type="transmembrane region" description="Helical" evidence="1">
    <location>
        <begin position="69"/>
        <end position="90"/>
    </location>
</feature>
<gene>
    <name evidence="2" type="ORF">ACFOSU_20510</name>
</gene>
<evidence type="ECO:0000313" key="3">
    <source>
        <dbReference type="Proteomes" id="UP001595462"/>
    </source>
</evidence>
<organism evidence="2 3">
    <name type="scientific">Salinisphaera aquimarina</name>
    <dbReference type="NCBI Taxonomy" id="2094031"/>
    <lineage>
        <taxon>Bacteria</taxon>
        <taxon>Pseudomonadati</taxon>
        <taxon>Pseudomonadota</taxon>
        <taxon>Gammaproteobacteria</taxon>
        <taxon>Salinisphaerales</taxon>
        <taxon>Salinisphaeraceae</taxon>
        <taxon>Salinisphaera</taxon>
    </lineage>
</organism>